<evidence type="ECO:0000259" key="1">
    <source>
        <dbReference type="Pfam" id="PF19864"/>
    </source>
</evidence>
<evidence type="ECO:0000313" key="2">
    <source>
        <dbReference type="EMBL" id="HIR54747.1"/>
    </source>
</evidence>
<dbReference type="AlphaFoldDB" id="A0A9D1DKW7"/>
<proteinExistence type="predicted"/>
<dbReference type="EMBL" id="DVHH01000100">
    <property type="protein sequence ID" value="HIR54747.1"/>
    <property type="molecule type" value="Genomic_DNA"/>
</dbReference>
<reference evidence="2" key="2">
    <citation type="journal article" date="2021" name="PeerJ">
        <title>Extensive microbial diversity within the chicken gut microbiome revealed by metagenomics and culture.</title>
        <authorList>
            <person name="Gilroy R."/>
            <person name="Ravi A."/>
            <person name="Getino M."/>
            <person name="Pursley I."/>
            <person name="Horton D.L."/>
            <person name="Alikhan N.F."/>
            <person name="Baker D."/>
            <person name="Gharbi K."/>
            <person name="Hall N."/>
            <person name="Watson M."/>
            <person name="Adriaenssens E.M."/>
            <person name="Foster-Nyarko E."/>
            <person name="Jarju S."/>
            <person name="Secka A."/>
            <person name="Antonio M."/>
            <person name="Oren A."/>
            <person name="Chaudhuri R.R."/>
            <person name="La Ragione R."/>
            <person name="Hildebrand F."/>
            <person name="Pallen M.J."/>
        </authorList>
    </citation>
    <scope>NUCLEOTIDE SEQUENCE</scope>
    <source>
        <strain evidence="2">ChiGjej3B3-7149</strain>
    </source>
</reference>
<protein>
    <submittedName>
        <fullName evidence="2">B12-binding domain-containing radical SAM protein</fullName>
    </submittedName>
</protein>
<feature type="domain" description="Radical SAM" evidence="1">
    <location>
        <begin position="53"/>
        <end position="98"/>
    </location>
</feature>
<evidence type="ECO:0000313" key="3">
    <source>
        <dbReference type="Proteomes" id="UP000824238"/>
    </source>
</evidence>
<sequence>MDKRLERILPGVQKPARYTGGEYNEIIKDKADVKLRMAFCFPDVYEIGMSNLGMRILYGCINAEPDIWCERVFAPWGDMAEQMRANDIPLYALESGDHV</sequence>
<dbReference type="InterPro" id="IPR045784">
    <property type="entry name" value="Radical_SAM_N2"/>
</dbReference>
<feature type="non-terminal residue" evidence="2">
    <location>
        <position position="99"/>
    </location>
</feature>
<dbReference type="PANTHER" id="PTHR42731:SF1">
    <property type="entry name" value="RADICAL SAM DOMAIN PROTEIN"/>
    <property type="match status" value="1"/>
</dbReference>
<reference evidence="2" key="1">
    <citation type="submission" date="2020-10" db="EMBL/GenBank/DDBJ databases">
        <authorList>
            <person name="Gilroy R."/>
        </authorList>
    </citation>
    <scope>NUCLEOTIDE SEQUENCE</scope>
    <source>
        <strain evidence="2">ChiGjej3B3-7149</strain>
    </source>
</reference>
<gene>
    <name evidence="2" type="ORF">IAD36_03980</name>
</gene>
<name>A0A9D1DKW7_9FIRM</name>
<dbReference type="PANTHER" id="PTHR42731">
    <property type="entry name" value="SLL1084 PROTEIN"/>
    <property type="match status" value="1"/>
</dbReference>
<accession>A0A9D1DKW7</accession>
<organism evidence="2 3">
    <name type="scientific">Candidatus Scatomorpha intestinigallinarum</name>
    <dbReference type="NCBI Taxonomy" id="2840923"/>
    <lineage>
        <taxon>Bacteria</taxon>
        <taxon>Bacillati</taxon>
        <taxon>Bacillota</taxon>
        <taxon>Clostridia</taxon>
        <taxon>Eubacteriales</taxon>
        <taxon>Candidatus Scatomorpha</taxon>
    </lineage>
</organism>
<dbReference type="Pfam" id="PF19864">
    <property type="entry name" value="Radical_SAM_N2"/>
    <property type="match status" value="1"/>
</dbReference>
<dbReference type="Proteomes" id="UP000824238">
    <property type="component" value="Unassembled WGS sequence"/>
</dbReference>
<comment type="caution">
    <text evidence="2">The sequence shown here is derived from an EMBL/GenBank/DDBJ whole genome shotgun (WGS) entry which is preliminary data.</text>
</comment>